<name>A0A1A0HE63_9ASCO</name>
<protein>
    <submittedName>
        <fullName evidence="1">Uncharacterized protein</fullName>
    </submittedName>
</protein>
<sequence length="84" mass="9027">MLMASKGHFLTQMPHPTHNVSEMNAILLAGVTSIQSLPVLTTGQDFLHSCLHFLGLHLSADTMAILVPLDDGAFLLTPLPLPLI</sequence>
<gene>
    <name evidence="1" type="ORF">METBIDRAFT_39834</name>
</gene>
<dbReference type="GeneID" id="30030163"/>
<dbReference type="OrthoDB" id="7392499at2759"/>
<dbReference type="EMBL" id="LXTC01000002">
    <property type="protein sequence ID" value="OBA22399.1"/>
    <property type="molecule type" value="Genomic_DNA"/>
</dbReference>
<evidence type="ECO:0000313" key="2">
    <source>
        <dbReference type="Proteomes" id="UP000092555"/>
    </source>
</evidence>
<dbReference type="AlphaFoldDB" id="A0A1A0HE63"/>
<dbReference type="RefSeq" id="XP_018712895.1">
    <property type="nucleotide sequence ID" value="XM_018857187.1"/>
</dbReference>
<dbReference type="Proteomes" id="UP000092555">
    <property type="component" value="Unassembled WGS sequence"/>
</dbReference>
<organism evidence="1 2">
    <name type="scientific">Metschnikowia bicuspidata var. bicuspidata NRRL YB-4993</name>
    <dbReference type="NCBI Taxonomy" id="869754"/>
    <lineage>
        <taxon>Eukaryota</taxon>
        <taxon>Fungi</taxon>
        <taxon>Dikarya</taxon>
        <taxon>Ascomycota</taxon>
        <taxon>Saccharomycotina</taxon>
        <taxon>Pichiomycetes</taxon>
        <taxon>Metschnikowiaceae</taxon>
        <taxon>Metschnikowia</taxon>
    </lineage>
</organism>
<accession>A0A1A0HE63</accession>
<proteinExistence type="predicted"/>
<evidence type="ECO:0000313" key="1">
    <source>
        <dbReference type="EMBL" id="OBA22399.1"/>
    </source>
</evidence>
<keyword evidence="2" id="KW-1185">Reference proteome</keyword>
<comment type="caution">
    <text evidence="1">The sequence shown here is derived from an EMBL/GenBank/DDBJ whole genome shotgun (WGS) entry which is preliminary data.</text>
</comment>
<reference evidence="1 2" key="1">
    <citation type="submission" date="2016-05" db="EMBL/GenBank/DDBJ databases">
        <title>Comparative genomics of biotechnologically important yeasts.</title>
        <authorList>
            <consortium name="DOE Joint Genome Institute"/>
            <person name="Riley R."/>
            <person name="Haridas S."/>
            <person name="Wolfe K.H."/>
            <person name="Lopes M.R."/>
            <person name="Hittinger C.T."/>
            <person name="Goker M."/>
            <person name="Salamov A."/>
            <person name="Wisecaver J."/>
            <person name="Long T.M."/>
            <person name="Aerts A.L."/>
            <person name="Barry K."/>
            <person name="Choi C."/>
            <person name="Clum A."/>
            <person name="Coughlan A.Y."/>
            <person name="Deshpande S."/>
            <person name="Douglass A.P."/>
            <person name="Hanson S.J."/>
            <person name="Klenk H.-P."/>
            <person name="LaButti K."/>
            <person name="Lapidus A."/>
            <person name="Lindquist E."/>
            <person name="Lipzen A."/>
            <person name="Meier-kolthoff J.P."/>
            <person name="Ohm R.A."/>
            <person name="Otillar R.P."/>
            <person name="Pangilinan J."/>
            <person name="Peng Y."/>
            <person name="Rokas A."/>
            <person name="Rosa C.A."/>
            <person name="Scheuner C."/>
            <person name="Sibirny A.A."/>
            <person name="Slot J.C."/>
            <person name="Stielow J.B."/>
            <person name="Sun H."/>
            <person name="Kurtzman C.P."/>
            <person name="Blackwell M."/>
            <person name="Grigoriev I.V."/>
            <person name="Jeffries T.W."/>
        </authorList>
    </citation>
    <scope>NUCLEOTIDE SEQUENCE [LARGE SCALE GENOMIC DNA]</scope>
    <source>
        <strain evidence="1 2">NRRL YB-4993</strain>
    </source>
</reference>